<sequence length="393" mass="45036">MNKALLHKEVQDFLETNYKEEISKILFKGSPFPEVTPQELGIQLSGKKKVEKKLPTWFNTRGIIYSPTLNLEQTSSEKTADYKASLISGNSIVDVTGGFGIDSYFFSKRFEKVVHCELNEELSEIASHNFEVLERPNVQNFCGNGIEFIKNSSEKFDWIYIDPSRRDDAGGRVFHLSDCLPNVPEHLNMLWENTDNILIKTSPLLDITAGIRELENIAEIHVVAVENDVKELLWILKKDASQEIKIKTINFRKSGDQVYENRLQKATQPALSQPLRFLYEPNAALMKSALYDQLASELDLFKLHPHTHLYTSSQITDYPGRRFEIIETIPFKKKRIKAALTVKKAHIATRNFPESVATLRKQFKLKDGGENYLFFTTSLNDEKILLMCEKVSN</sequence>
<dbReference type="InterPro" id="IPR029063">
    <property type="entry name" value="SAM-dependent_MTases_sf"/>
</dbReference>
<organism evidence="3 4">
    <name type="scientific">Salinimicrobium gaetbulicola</name>
    <dbReference type="NCBI Taxonomy" id="999702"/>
    <lineage>
        <taxon>Bacteria</taxon>
        <taxon>Pseudomonadati</taxon>
        <taxon>Bacteroidota</taxon>
        <taxon>Flavobacteriia</taxon>
        <taxon>Flavobacteriales</taxon>
        <taxon>Flavobacteriaceae</taxon>
        <taxon>Salinimicrobium</taxon>
    </lineage>
</organism>
<dbReference type="Gene3D" id="3.40.50.150">
    <property type="entry name" value="Vaccinia Virus protein VP39"/>
    <property type="match status" value="1"/>
</dbReference>
<gene>
    <name evidence="3" type="ORF">ACFQ1G_02885</name>
</gene>
<dbReference type="EC" id="2.1.1.-" evidence="3"/>
<keyword evidence="3" id="KW-0489">Methyltransferase</keyword>
<dbReference type="EMBL" id="JBHTJP010000032">
    <property type="protein sequence ID" value="MFD0975728.1"/>
    <property type="molecule type" value="Genomic_DNA"/>
</dbReference>
<name>A0ABW3ICH0_9FLAO</name>
<dbReference type="InterPro" id="IPR041497">
    <property type="entry name" value="Thump-like"/>
</dbReference>
<dbReference type="GO" id="GO:0008168">
    <property type="term" value="F:methyltransferase activity"/>
    <property type="evidence" value="ECO:0007669"/>
    <property type="project" value="UniProtKB-KW"/>
</dbReference>
<feature type="domain" description="PG-1098 ferredoxin-like" evidence="2">
    <location>
        <begin position="277"/>
        <end position="319"/>
    </location>
</feature>
<protein>
    <submittedName>
        <fullName evidence="3">Class I SAM-dependent methyltransferase</fullName>
        <ecNumber evidence="3">2.1.1.-</ecNumber>
    </submittedName>
</protein>
<proteinExistence type="predicted"/>
<evidence type="ECO:0000259" key="2">
    <source>
        <dbReference type="Pfam" id="PF22013"/>
    </source>
</evidence>
<keyword evidence="3" id="KW-0808">Transferase</keyword>
<dbReference type="CDD" id="cd02440">
    <property type="entry name" value="AdoMet_MTases"/>
    <property type="match status" value="1"/>
</dbReference>
<accession>A0ABW3ICH0</accession>
<dbReference type="InterPro" id="IPR054168">
    <property type="entry name" value="PG_1098_Fer"/>
</dbReference>
<comment type="caution">
    <text evidence="3">The sequence shown here is derived from an EMBL/GenBank/DDBJ whole genome shotgun (WGS) entry which is preliminary data.</text>
</comment>
<evidence type="ECO:0000259" key="1">
    <source>
        <dbReference type="Pfam" id="PF18096"/>
    </source>
</evidence>
<dbReference type="Gene3D" id="1.10.10.1110">
    <property type="entry name" value="Methyltransferase PG1098, N-terminal domain"/>
    <property type="match status" value="1"/>
</dbReference>
<dbReference type="Pfam" id="PF18096">
    <property type="entry name" value="Thump_like"/>
    <property type="match status" value="1"/>
</dbReference>
<dbReference type="SUPFAM" id="SSF53335">
    <property type="entry name" value="S-adenosyl-L-methionine-dependent methyltransferases"/>
    <property type="match status" value="1"/>
</dbReference>
<reference evidence="4" key="1">
    <citation type="journal article" date="2019" name="Int. J. Syst. Evol. Microbiol.">
        <title>The Global Catalogue of Microorganisms (GCM) 10K type strain sequencing project: providing services to taxonomists for standard genome sequencing and annotation.</title>
        <authorList>
            <consortium name="The Broad Institute Genomics Platform"/>
            <consortium name="The Broad Institute Genome Sequencing Center for Infectious Disease"/>
            <person name="Wu L."/>
            <person name="Ma J."/>
        </authorList>
    </citation>
    <scope>NUCLEOTIDE SEQUENCE [LARGE SCALE GENOMIC DNA]</scope>
    <source>
        <strain evidence="4">CCUG 60898</strain>
    </source>
</reference>
<keyword evidence="4" id="KW-1185">Reference proteome</keyword>
<dbReference type="RefSeq" id="WP_380736768.1">
    <property type="nucleotide sequence ID" value="NZ_JBHTJP010000032.1"/>
</dbReference>
<feature type="domain" description="THUMP-like" evidence="1">
    <location>
        <begin position="320"/>
        <end position="390"/>
    </location>
</feature>
<evidence type="ECO:0000313" key="3">
    <source>
        <dbReference type="EMBL" id="MFD0975728.1"/>
    </source>
</evidence>
<evidence type="ECO:0000313" key="4">
    <source>
        <dbReference type="Proteomes" id="UP001597100"/>
    </source>
</evidence>
<dbReference type="GO" id="GO:0032259">
    <property type="term" value="P:methylation"/>
    <property type="evidence" value="ECO:0007669"/>
    <property type="project" value="UniProtKB-KW"/>
</dbReference>
<dbReference type="Proteomes" id="UP001597100">
    <property type="component" value="Unassembled WGS sequence"/>
</dbReference>
<dbReference type="Pfam" id="PF22013">
    <property type="entry name" value="PG_1098_Fer"/>
    <property type="match status" value="1"/>
</dbReference>